<dbReference type="EMBL" id="VSSQ01024333">
    <property type="protein sequence ID" value="MPM71790.1"/>
    <property type="molecule type" value="Genomic_DNA"/>
</dbReference>
<protein>
    <submittedName>
        <fullName evidence="1">Uncharacterized protein</fullName>
    </submittedName>
</protein>
<organism evidence="1">
    <name type="scientific">bioreactor metagenome</name>
    <dbReference type="NCBI Taxonomy" id="1076179"/>
    <lineage>
        <taxon>unclassified sequences</taxon>
        <taxon>metagenomes</taxon>
        <taxon>ecological metagenomes</taxon>
    </lineage>
</organism>
<sequence>MPRPHQLIHHKVKLPAIRLVRHHPKPVEVGAHHGGQHVMSAHHAVRHLNTLGGCQAAADHFLQRPLQGGIARVAQLVGKADHRGFTDA</sequence>
<comment type="caution">
    <text evidence="1">The sequence shown here is derived from an EMBL/GenBank/DDBJ whole genome shotgun (WGS) entry which is preliminary data.</text>
</comment>
<gene>
    <name evidence="1" type="ORF">SDC9_118761</name>
</gene>
<dbReference type="AlphaFoldDB" id="A0A645C201"/>
<proteinExistence type="predicted"/>
<reference evidence="1" key="1">
    <citation type="submission" date="2019-08" db="EMBL/GenBank/DDBJ databases">
        <authorList>
            <person name="Kucharzyk K."/>
            <person name="Murdoch R.W."/>
            <person name="Higgins S."/>
            <person name="Loffler F."/>
        </authorList>
    </citation>
    <scope>NUCLEOTIDE SEQUENCE</scope>
</reference>
<accession>A0A645C201</accession>
<name>A0A645C201_9ZZZZ</name>
<evidence type="ECO:0000313" key="1">
    <source>
        <dbReference type="EMBL" id="MPM71790.1"/>
    </source>
</evidence>